<dbReference type="InterPro" id="IPR001623">
    <property type="entry name" value="DnaJ_domain"/>
</dbReference>
<evidence type="ECO:0000313" key="5">
    <source>
        <dbReference type="Proteomes" id="UP000050562"/>
    </source>
</evidence>
<dbReference type="RefSeq" id="WP_057408867.1">
    <property type="nucleotide sequence ID" value="NZ_LJRC01000104.1"/>
</dbReference>
<name>A0A0P9YJQ9_9PSED</name>
<feature type="transmembrane region" description="Helical" evidence="2">
    <location>
        <begin position="356"/>
        <end position="373"/>
    </location>
</feature>
<keyword evidence="2" id="KW-0472">Membrane</keyword>
<dbReference type="PATRIC" id="fig|251707.3.peg.2297"/>
<keyword evidence="1" id="KW-0143">Chaperone</keyword>
<gene>
    <name evidence="4" type="ORF">ALO52_101397</name>
</gene>
<keyword evidence="2" id="KW-1133">Transmembrane helix</keyword>
<dbReference type="Proteomes" id="UP000050562">
    <property type="component" value="Unassembled WGS sequence"/>
</dbReference>
<dbReference type="EMBL" id="LJRC01000104">
    <property type="protein sequence ID" value="KPY38108.1"/>
    <property type="molecule type" value="Genomic_DNA"/>
</dbReference>
<feature type="transmembrane region" description="Helical" evidence="2">
    <location>
        <begin position="443"/>
        <end position="472"/>
    </location>
</feature>
<dbReference type="PROSITE" id="PS50076">
    <property type="entry name" value="DNAJ_2"/>
    <property type="match status" value="1"/>
</dbReference>
<dbReference type="InterPro" id="IPR036869">
    <property type="entry name" value="J_dom_sf"/>
</dbReference>
<proteinExistence type="predicted"/>
<evidence type="ECO:0000256" key="1">
    <source>
        <dbReference type="ARBA" id="ARBA00023186"/>
    </source>
</evidence>
<evidence type="ECO:0000256" key="2">
    <source>
        <dbReference type="SAM" id="Phobius"/>
    </source>
</evidence>
<evidence type="ECO:0000259" key="3">
    <source>
        <dbReference type="PROSITE" id="PS50076"/>
    </source>
</evidence>
<sequence>MNCWSIMGLPADADKRSIKRQYAILLKRHRPDEDPEGFQRLREAYDQALEWADRKQQEQEQEQELLLEPLAPQRPVEPVLSAELDFPQDPLHSESPQAASPFAARRLAEQCLAELAPANFEDRLAQARLYDCEAEFEQGLLSYCLADGDLELADLAIKHFQWLSPWQRIDLPRAALERLRERLTERAWLQLAVSTGDSARFLELANTLEAAPWLQSLDGRRWLSERLAIALAQAPVWSQSLFDEICAQQGWKDNDHLCPQPWWSQLQQRSDRHTFLERQLRLAERVDTSESRAARMLFKDLSENSRVRLSFKFSYADWNVCEALYQTVQSRYPQLLDEVPSLNPDIWRPLRRDPPIMAVPVALIGASACFSWFQEYQLGETFYGSLLSMLLRVLIFGVIACFLAWFGDAVGRSLWPVDNWINKHFGRWLSLRRPTPLPIRESLWIWLLGAFLFLFGERVMLTYVGIITLMAVWNRLDLSRRCASALSRLCSSATYEVLLGAFIGMLVPSVLLAAALARHAPLPVNQGLQAWPQRICAARQVTLEPCPSELNRSQWYGTQDWQEDRP</sequence>
<dbReference type="AlphaFoldDB" id="A0A0P9YJQ9"/>
<dbReference type="SMART" id="SM00271">
    <property type="entry name" value="DnaJ"/>
    <property type="match status" value="1"/>
</dbReference>
<feature type="domain" description="J" evidence="3">
    <location>
        <begin position="2"/>
        <end position="61"/>
    </location>
</feature>
<dbReference type="CDD" id="cd06257">
    <property type="entry name" value="DnaJ"/>
    <property type="match status" value="1"/>
</dbReference>
<keyword evidence="2" id="KW-0812">Transmembrane</keyword>
<accession>A0A0P9YJQ9</accession>
<reference evidence="4 5" key="1">
    <citation type="submission" date="2015-09" db="EMBL/GenBank/DDBJ databases">
        <title>Genome announcement of multiple Pseudomonas syringae strains.</title>
        <authorList>
            <person name="Thakur S."/>
            <person name="Wang P.W."/>
            <person name="Gong Y."/>
            <person name="Weir B.S."/>
            <person name="Guttman D.S."/>
        </authorList>
    </citation>
    <scope>NUCLEOTIDE SEQUENCE [LARGE SCALE GENOMIC DNA]</scope>
    <source>
        <strain evidence="4 5">ICMP3956</strain>
    </source>
</reference>
<comment type="caution">
    <text evidence="4">The sequence shown here is derived from an EMBL/GenBank/DDBJ whole genome shotgun (WGS) entry which is preliminary data.</text>
</comment>
<organism evidence="4 5">
    <name type="scientific">Pseudomonas syringae pv. primulae</name>
    <dbReference type="NCBI Taxonomy" id="251707"/>
    <lineage>
        <taxon>Bacteria</taxon>
        <taxon>Pseudomonadati</taxon>
        <taxon>Pseudomonadota</taxon>
        <taxon>Gammaproteobacteria</taxon>
        <taxon>Pseudomonadales</taxon>
        <taxon>Pseudomonadaceae</taxon>
        <taxon>Pseudomonas</taxon>
    </lineage>
</organism>
<dbReference type="SUPFAM" id="SSF46565">
    <property type="entry name" value="Chaperone J-domain"/>
    <property type="match status" value="1"/>
</dbReference>
<evidence type="ECO:0000313" key="4">
    <source>
        <dbReference type="EMBL" id="KPY38108.1"/>
    </source>
</evidence>
<protein>
    <recommendedName>
        <fullName evidence="3">J domain-containing protein</fullName>
    </recommendedName>
</protein>
<feature type="transmembrane region" description="Helical" evidence="2">
    <location>
        <begin position="493"/>
        <end position="516"/>
    </location>
</feature>
<feature type="transmembrane region" description="Helical" evidence="2">
    <location>
        <begin position="385"/>
        <end position="406"/>
    </location>
</feature>
<dbReference type="Gene3D" id="1.10.287.110">
    <property type="entry name" value="DnaJ domain"/>
    <property type="match status" value="1"/>
</dbReference>